<proteinExistence type="predicted"/>
<accession>A0A2R5GC07</accession>
<dbReference type="EMBL" id="BEYU01000014">
    <property type="protein sequence ID" value="GBG25661.1"/>
    <property type="molecule type" value="Genomic_DNA"/>
</dbReference>
<keyword evidence="2" id="KW-0812">Transmembrane</keyword>
<protein>
    <submittedName>
        <fullName evidence="3">Uncharacterized protein</fullName>
    </submittedName>
</protein>
<feature type="transmembrane region" description="Helical" evidence="2">
    <location>
        <begin position="1146"/>
        <end position="1169"/>
    </location>
</feature>
<keyword evidence="2" id="KW-1133">Transmembrane helix</keyword>
<name>A0A2R5GC07_9STRA</name>
<feature type="transmembrane region" description="Helical" evidence="2">
    <location>
        <begin position="1418"/>
        <end position="1438"/>
    </location>
</feature>
<evidence type="ECO:0000256" key="2">
    <source>
        <dbReference type="SAM" id="Phobius"/>
    </source>
</evidence>
<sequence length="1516" mass="166995">MPRSRYDAGRGSTLLNWLLEDAEIGLPALNFAIPLLVGQQKINCTIKLSCAGIHLGPMNMNVDDRKSAYEVDFEIQDLSHTCSGDLWIEPPPLAHLPGNDQLVGKRHRLGIQIFTPTSQMTQRTGRLPSSISVKSCKARVHYTDESFRLINDDLHVITALDQEVLNALAPWFGPLVMDPLLCLGIRSATVTTSFWTNILRLNTDWFIREELPHRPDSIGKLEETVTPRLAQYGPQDTVLPSNNAATHYAAALSRDLLAAETLSGQLLINEAIRKSMLEGGPGSRMILAQNASLLVSSGTLFDVDLSLFLQDLWIQGLDSFRRLTLLEPVGNYSLRNKVKLADSLIVNATFHVRESYSGSSEHVELDETFSVELSVDPMDVEIVLLAALDRMALENLTIGSLADAPLSCVLGAFANLSLAELRIKDDFALPSLRIKGADDLFGVSDAAIQVGRQLIASPLWALVQSHGDAVAQTLSRYALEPRLSNLECPRRAWPPQPHRPRLFSWNTSTAVKTMSWFVEDFIGVTGALNIGQVARWTLGYVFGNAWDAETDVLDLADVSLLLGPFDLRGFFPSLPPPALAEVNVEKIRLQGLSHIAAIMLHPDPTALTDVSVGCMARDLEAQVQLSWRISGVAASGKTIADQIVVMMGADTAGALATCRLLVDVISLEAFQLSQLLSTCAASIFPEPVGLTRDHRDKFTILPAPLGIDSLGLSFENVSLTSRCINCSSPYLEEALAFTSRNTSQILLNEFLVQALPALAGILANATNFDLMRGANVNYATNNLLSSLQEKCFSGPSFDEKGWHPDTYVKPWWLPPIKAMMIAMTLLMLVGFAFAVFVARRKSSVLRDHQSARIATTLLRTDFLNTGGSSATHGGGRGADGTPMSFGNEGAFKARQGATEEESLERDSDAGREAVDQDEDQDALALERSTHRDSSALRHDNNQHERLMTPGLSRDLLDRESNVSPREVVSESDRLYLLGHDRPMISHPSIGRFTGVFIAALLGANFALFVSGNFFTLGRVTIFANFAGDSFREIPMITLTLDYCIDLLAEGHAFLFFLFIGFCSGVLPWLRVAMLAYAWVAPANVLTVEHRGYLLRTMESMGKWIMAIIYVFMIMTASMRTSIVAPAKYMPFLDENLAVAYFECVPMWGFISFLLSAALSTFMNHLILFYHDRIVMHNLRAIQVKQSQRLEATGLSATLSALDPRSRNSLHAVPDYPMDEALEEAALEHFLLRDGTMESGDNLLVPGAHYDDVVQEHEDMTRVDGELGSTRDAMVDFSLNTSADLDPAVAWMNQLVRALVGLAVLMWPIAFVLSFSQPVYEFEFMGLAGIGADLFGVDEDSGKIRRMSLTSLMMALPHADPAGEANLFAELLLLAVYVLLIVIAPALGILVALVLWFVPVSSIRKHQLLMMFRISNAWNSTNVICATLLVMSLEVFKFFDVVASGLTFCPQILGRALYEVGVPLEESVCFGVTSRIDHGWYILLGFVAYSFFLTRAVFYYVADDMNHDFDRCTVFLM</sequence>
<dbReference type="PANTHER" id="PTHR34730">
    <property type="entry name" value="UNNAMED PRODUCT"/>
    <property type="match status" value="1"/>
</dbReference>
<feature type="compositionally biased region" description="Basic and acidic residues" evidence="1">
    <location>
        <begin position="904"/>
        <end position="914"/>
    </location>
</feature>
<feature type="compositionally biased region" description="Basic and acidic residues" evidence="1">
    <location>
        <begin position="927"/>
        <end position="946"/>
    </location>
</feature>
<gene>
    <name evidence="3" type="ORF">FCC1311_018802</name>
</gene>
<comment type="caution">
    <text evidence="3">The sequence shown here is derived from an EMBL/GenBank/DDBJ whole genome shotgun (WGS) entry which is preliminary data.</text>
</comment>
<dbReference type="PANTHER" id="PTHR34730:SF1">
    <property type="entry name" value="PARAQUAT-INDUCIBLE PROTEIN A"/>
    <property type="match status" value="1"/>
</dbReference>
<dbReference type="InParanoid" id="A0A2R5GC07"/>
<feature type="region of interest" description="Disordered" evidence="1">
    <location>
        <begin position="864"/>
        <end position="959"/>
    </location>
</feature>
<feature type="transmembrane region" description="Helical" evidence="2">
    <location>
        <begin position="1294"/>
        <end position="1314"/>
    </location>
</feature>
<feature type="transmembrane region" description="Helical" evidence="2">
    <location>
        <begin position="1052"/>
        <end position="1079"/>
    </location>
</feature>
<evidence type="ECO:0000313" key="4">
    <source>
        <dbReference type="Proteomes" id="UP000241890"/>
    </source>
</evidence>
<feature type="transmembrane region" description="Helical" evidence="2">
    <location>
        <begin position="1100"/>
        <end position="1126"/>
    </location>
</feature>
<feature type="transmembrane region" description="Helical" evidence="2">
    <location>
        <begin position="818"/>
        <end position="838"/>
    </location>
</feature>
<keyword evidence="2" id="KW-0472">Membrane</keyword>
<reference evidence="3 4" key="1">
    <citation type="submission" date="2017-12" db="EMBL/GenBank/DDBJ databases">
        <title>Sequencing, de novo assembly and annotation of complete genome of a new Thraustochytrid species, strain FCC1311.</title>
        <authorList>
            <person name="Sedici K."/>
            <person name="Godart F."/>
            <person name="Aiese Cigliano R."/>
            <person name="Sanseverino W."/>
            <person name="Barakat M."/>
            <person name="Ortet P."/>
            <person name="Marechal E."/>
            <person name="Cagnac O."/>
            <person name="Amato A."/>
        </authorList>
    </citation>
    <scope>NUCLEOTIDE SEQUENCE [LARGE SCALE GENOMIC DNA]</scope>
</reference>
<evidence type="ECO:0000313" key="3">
    <source>
        <dbReference type="EMBL" id="GBG25661.1"/>
    </source>
</evidence>
<feature type="transmembrane region" description="Helical" evidence="2">
    <location>
        <begin position="1370"/>
        <end position="1397"/>
    </location>
</feature>
<feature type="transmembrane region" description="Helical" evidence="2">
    <location>
        <begin position="989"/>
        <end position="1009"/>
    </location>
</feature>
<evidence type="ECO:0000256" key="1">
    <source>
        <dbReference type="SAM" id="MobiDB-lite"/>
    </source>
</evidence>
<feature type="transmembrane region" description="Helical" evidence="2">
    <location>
        <begin position="1479"/>
        <end position="1500"/>
    </location>
</feature>
<keyword evidence="4" id="KW-1185">Reference proteome</keyword>
<dbReference type="Proteomes" id="UP000241890">
    <property type="component" value="Unassembled WGS sequence"/>
</dbReference>
<organism evidence="3 4">
    <name type="scientific">Hondaea fermentalgiana</name>
    <dbReference type="NCBI Taxonomy" id="2315210"/>
    <lineage>
        <taxon>Eukaryota</taxon>
        <taxon>Sar</taxon>
        <taxon>Stramenopiles</taxon>
        <taxon>Bigyra</taxon>
        <taxon>Labyrinthulomycetes</taxon>
        <taxon>Thraustochytrida</taxon>
        <taxon>Thraustochytriidae</taxon>
        <taxon>Hondaea</taxon>
    </lineage>
</organism>